<keyword evidence="1" id="KW-0560">Oxidoreductase</keyword>
<name>A0ABQ0M8B7_MYCCL</name>
<feature type="compositionally biased region" description="Polar residues" evidence="2">
    <location>
        <begin position="312"/>
        <end position="321"/>
    </location>
</feature>
<protein>
    <submittedName>
        <fullName evidence="3">Retinol dehydrogenase 12</fullName>
    </submittedName>
</protein>
<accession>A0ABQ0M8B7</accession>
<dbReference type="Proteomes" id="UP000815677">
    <property type="component" value="Unassembled WGS sequence"/>
</dbReference>
<dbReference type="EMBL" id="DF849874">
    <property type="protein sequence ID" value="GAT59538.1"/>
    <property type="molecule type" value="Genomic_DNA"/>
</dbReference>
<organism evidence="3 4">
    <name type="scientific">Mycena chlorophos</name>
    <name type="common">Agaric fungus</name>
    <name type="synonym">Agaricus chlorophos</name>
    <dbReference type="NCBI Taxonomy" id="658473"/>
    <lineage>
        <taxon>Eukaryota</taxon>
        <taxon>Fungi</taxon>
        <taxon>Dikarya</taxon>
        <taxon>Basidiomycota</taxon>
        <taxon>Agaricomycotina</taxon>
        <taxon>Agaricomycetes</taxon>
        <taxon>Agaricomycetidae</taxon>
        <taxon>Agaricales</taxon>
        <taxon>Marasmiineae</taxon>
        <taxon>Mycenaceae</taxon>
        <taxon>Mycena</taxon>
    </lineage>
</organism>
<dbReference type="PANTHER" id="PTHR43157">
    <property type="entry name" value="PHOSPHATIDYLINOSITOL-GLYCAN BIOSYNTHESIS CLASS F PROTEIN-RELATED"/>
    <property type="match status" value="1"/>
</dbReference>
<dbReference type="PRINTS" id="PR00081">
    <property type="entry name" value="GDHRDH"/>
</dbReference>
<keyword evidence="4" id="KW-1185">Reference proteome</keyword>
<reference evidence="3" key="1">
    <citation type="submission" date="2014-09" db="EMBL/GenBank/DDBJ databases">
        <title>Genome sequence of the luminous mushroom Mycena chlorophos for searching fungal bioluminescence genes.</title>
        <authorList>
            <person name="Tanaka Y."/>
            <person name="Kasuga D."/>
            <person name="Oba Y."/>
            <person name="Hase S."/>
            <person name="Sato K."/>
            <person name="Oba Y."/>
            <person name="Sakakibara Y."/>
        </authorList>
    </citation>
    <scope>NUCLEOTIDE SEQUENCE</scope>
</reference>
<dbReference type="Gene3D" id="3.40.50.720">
    <property type="entry name" value="NAD(P)-binding Rossmann-like Domain"/>
    <property type="match status" value="1"/>
</dbReference>
<sequence length="417" mass="45768">MIPTVLVLGANTGLGFEATKHFATMNPARLILACRSETRGQAAVDKLKAQTGYQHAELWLVDLSDLDSIKRFADKFEADGGRLDILVENAAVSTEMFRAGEDGIESSLKIAALSTPYVALRLLPIMLRTAREHSSIPRLVVVSSEVHYWTDIKKEVIDDPMNIIKKLGSKDYCNLKNVMGTRYWLTKLANVLFVRALTARLPASPTLIVTAVNPGFCSTELMREAQSSGIGAFVLSIVYALLALTPEQGSRNLVFAAVGEPDQPGKLQGQFLFNKQPVEPSDFVVSEDGKRAEERFWYDMLDIVAVYRAESSRPNDPQSECASGLGPSRAIESHRGDPSPSCPASLTSRRSISAAFGEWDDCVREESSVEVFRVAPEGPNRTRTSASANGPKCRLITSPRRASDWIHIGRVASIYYT</sequence>
<dbReference type="Pfam" id="PF00106">
    <property type="entry name" value="adh_short"/>
    <property type="match status" value="1"/>
</dbReference>
<dbReference type="InterPro" id="IPR036291">
    <property type="entry name" value="NAD(P)-bd_dom_sf"/>
</dbReference>
<evidence type="ECO:0000256" key="1">
    <source>
        <dbReference type="ARBA" id="ARBA00023002"/>
    </source>
</evidence>
<dbReference type="SUPFAM" id="SSF51735">
    <property type="entry name" value="NAD(P)-binding Rossmann-fold domains"/>
    <property type="match status" value="1"/>
</dbReference>
<feature type="region of interest" description="Disordered" evidence="2">
    <location>
        <begin position="312"/>
        <end position="347"/>
    </location>
</feature>
<evidence type="ECO:0000313" key="3">
    <source>
        <dbReference type="EMBL" id="GAT59538.1"/>
    </source>
</evidence>
<proteinExistence type="predicted"/>
<evidence type="ECO:0000256" key="2">
    <source>
        <dbReference type="SAM" id="MobiDB-lite"/>
    </source>
</evidence>
<dbReference type="InterPro" id="IPR002347">
    <property type="entry name" value="SDR_fam"/>
</dbReference>
<gene>
    <name evidence="3" type="ORF">MCHLO_15813</name>
</gene>
<dbReference type="PANTHER" id="PTHR43157:SF31">
    <property type="entry name" value="PHOSPHATIDYLINOSITOL-GLYCAN BIOSYNTHESIS CLASS F PROTEIN"/>
    <property type="match status" value="1"/>
</dbReference>
<evidence type="ECO:0000313" key="4">
    <source>
        <dbReference type="Proteomes" id="UP000815677"/>
    </source>
</evidence>